<name>A0A0A8YMV7_ARUDO</name>
<dbReference type="EMBL" id="GBRH01270942">
    <property type="protein sequence ID" value="JAD26953.1"/>
    <property type="molecule type" value="Transcribed_RNA"/>
</dbReference>
<reference evidence="1" key="1">
    <citation type="submission" date="2014-09" db="EMBL/GenBank/DDBJ databases">
        <authorList>
            <person name="Magalhaes I.L.F."/>
            <person name="Oliveira U."/>
            <person name="Santos F.R."/>
            <person name="Vidigal T.H.D.A."/>
            <person name="Brescovit A.D."/>
            <person name="Santos A.J."/>
        </authorList>
    </citation>
    <scope>NUCLEOTIDE SEQUENCE</scope>
    <source>
        <tissue evidence="1">Shoot tissue taken approximately 20 cm above the soil surface</tissue>
    </source>
</reference>
<evidence type="ECO:0000313" key="1">
    <source>
        <dbReference type="EMBL" id="JAD26953.1"/>
    </source>
</evidence>
<dbReference type="AlphaFoldDB" id="A0A0A8YMV7"/>
<organism evidence="1">
    <name type="scientific">Arundo donax</name>
    <name type="common">Giant reed</name>
    <name type="synonym">Donax arundinaceus</name>
    <dbReference type="NCBI Taxonomy" id="35708"/>
    <lineage>
        <taxon>Eukaryota</taxon>
        <taxon>Viridiplantae</taxon>
        <taxon>Streptophyta</taxon>
        <taxon>Embryophyta</taxon>
        <taxon>Tracheophyta</taxon>
        <taxon>Spermatophyta</taxon>
        <taxon>Magnoliopsida</taxon>
        <taxon>Liliopsida</taxon>
        <taxon>Poales</taxon>
        <taxon>Poaceae</taxon>
        <taxon>PACMAD clade</taxon>
        <taxon>Arundinoideae</taxon>
        <taxon>Arundineae</taxon>
        <taxon>Arundo</taxon>
    </lineage>
</organism>
<proteinExistence type="predicted"/>
<reference evidence="1" key="2">
    <citation type="journal article" date="2015" name="Data Brief">
        <title>Shoot transcriptome of the giant reed, Arundo donax.</title>
        <authorList>
            <person name="Barrero R.A."/>
            <person name="Guerrero F.D."/>
            <person name="Moolhuijzen P."/>
            <person name="Goolsby J.A."/>
            <person name="Tidwell J."/>
            <person name="Bellgard S.E."/>
            <person name="Bellgard M.I."/>
        </authorList>
    </citation>
    <scope>NUCLEOTIDE SEQUENCE</scope>
    <source>
        <tissue evidence="1">Shoot tissue taken approximately 20 cm above the soil surface</tissue>
    </source>
</reference>
<protein>
    <submittedName>
        <fullName evidence="1">Uncharacterized protein</fullName>
    </submittedName>
</protein>
<sequence>MLAIAVSFLSVLSMSSA</sequence>
<accession>A0A0A8YMV7</accession>